<proteinExistence type="predicted"/>
<feature type="transmembrane region" description="Helical" evidence="1">
    <location>
        <begin position="37"/>
        <end position="56"/>
    </location>
</feature>
<sequence>MKKAAIILIQAVGTFTILASALPLLTFEEWYVRVFDFPRMQLLAMALLSLVLFLWLGTRHRKRDKALLAGLGLAVVYQAINIFPYTALAPVQVKQAEEDSTPQNELSILVSNVLMPNKNHYALISLIQNLNPDMLLLLESDSVWQEALATTTAKYPYRIEIPLANTYGMHLYSQLPLRQKRIRYLLEKDIPSIKTYVKLRNGVWVELHAVHPKPPVPMEDPNSKKRDAEIVLVASDISDSKYPVVVAGDFNDVAWSRTTALFQEVSGLLDPRVGRGLFSTFNANYPMLRWPLDHVFHSDHFKLVQIERLPYINSDHFPIYIKLSFAPENEYEQEEPEADEDTHEEAIETIQEGVEEAKKN</sequence>
<dbReference type="AlphaFoldDB" id="A0A1I7IBB4"/>
<dbReference type="OrthoDB" id="9796594at2"/>
<keyword evidence="3" id="KW-0269">Exonuclease</keyword>
<gene>
    <name evidence="3" type="ORF">SAMN04487941_2068</name>
</gene>
<evidence type="ECO:0000313" key="3">
    <source>
        <dbReference type="EMBL" id="SFU70221.1"/>
    </source>
</evidence>
<evidence type="ECO:0000259" key="2">
    <source>
        <dbReference type="Pfam" id="PF03372"/>
    </source>
</evidence>
<dbReference type="Pfam" id="PF03372">
    <property type="entry name" value="Exo_endo_phos"/>
    <property type="match status" value="1"/>
</dbReference>
<dbReference type="EMBL" id="FPCA01000002">
    <property type="protein sequence ID" value="SFU70221.1"/>
    <property type="molecule type" value="Genomic_DNA"/>
</dbReference>
<keyword evidence="3" id="KW-0540">Nuclease</keyword>
<dbReference type="STRING" id="388950.GCA_001611675_01473"/>
<dbReference type="GO" id="GO:0004519">
    <property type="term" value="F:endonuclease activity"/>
    <property type="evidence" value="ECO:0007669"/>
    <property type="project" value="UniProtKB-KW"/>
</dbReference>
<feature type="transmembrane region" description="Helical" evidence="1">
    <location>
        <begin position="68"/>
        <end position="88"/>
    </location>
</feature>
<protein>
    <submittedName>
        <fullName evidence="3">Uncharacterized conserved protein YafD, endonuclease/exonuclease/phosphatase (EEP) superfamily</fullName>
    </submittedName>
</protein>
<dbReference type="RefSeq" id="WP_082815154.1">
    <property type="nucleotide sequence ID" value="NZ_BMXC01000002.1"/>
</dbReference>
<organism evidence="3 4">
    <name type="scientific">Pontibacter akesuensis</name>
    <dbReference type="NCBI Taxonomy" id="388950"/>
    <lineage>
        <taxon>Bacteria</taxon>
        <taxon>Pseudomonadati</taxon>
        <taxon>Bacteroidota</taxon>
        <taxon>Cytophagia</taxon>
        <taxon>Cytophagales</taxon>
        <taxon>Hymenobacteraceae</taxon>
        <taxon>Pontibacter</taxon>
    </lineage>
</organism>
<keyword evidence="1" id="KW-0472">Membrane</keyword>
<keyword evidence="4" id="KW-1185">Reference proteome</keyword>
<name>A0A1I7IBB4_9BACT</name>
<dbReference type="InterPro" id="IPR005135">
    <property type="entry name" value="Endo/exonuclease/phosphatase"/>
</dbReference>
<dbReference type="SUPFAM" id="SSF56219">
    <property type="entry name" value="DNase I-like"/>
    <property type="match status" value="1"/>
</dbReference>
<accession>A0A1I7IBB4</accession>
<keyword evidence="3" id="KW-0378">Hydrolase</keyword>
<dbReference type="InterPro" id="IPR036691">
    <property type="entry name" value="Endo/exonu/phosph_ase_sf"/>
</dbReference>
<keyword evidence="1" id="KW-1133">Transmembrane helix</keyword>
<keyword evidence="1" id="KW-0812">Transmembrane</keyword>
<keyword evidence="3" id="KW-0255">Endonuclease</keyword>
<dbReference type="Proteomes" id="UP000182491">
    <property type="component" value="Unassembled WGS sequence"/>
</dbReference>
<evidence type="ECO:0000313" key="4">
    <source>
        <dbReference type="Proteomes" id="UP000182491"/>
    </source>
</evidence>
<feature type="domain" description="Endonuclease/exonuclease/phosphatase" evidence="2">
    <location>
        <begin position="112"/>
        <end position="316"/>
    </location>
</feature>
<evidence type="ECO:0000256" key="1">
    <source>
        <dbReference type="SAM" id="Phobius"/>
    </source>
</evidence>
<reference evidence="4" key="1">
    <citation type="submission" date="2016-10" db="EMBL/GenBank/DDBJ databases">
        <authorList>
            <person name="Varghese N."/>
        </authorList>
    </citation>
    <scope>NUCLEOTIDE SEQUENCE [LARGE SCALE GENOMIC DNA]</scope>
    <source>
        <strain evidence="4">DSM 18820</strain>
    </source>
</reference>
<dbReference type="GO" id="GO:0004527">
    <property type="term" value="F:exonuclease activity"/>
    <property type="evidence" value="ECO:0007669"/>
    <property type="project" value="UniProtKB-KW"/>
</dbReference>
<dbReference type="Gene3D" id="3.60.10.10">
    <property type="entry name" value="Endonuclease/exonuclease/phosphatase"/>
    <property type="match status" value="1"/>
</dbReference>